<name>A0ABV6WBL1_9ACTN</name>
<keyword evidence="3" id="KW-1185">Reference proteome</keyword>
<feature type="region of interest" description="Disordered" evidence="1">
    <location>
        <begin position="1"/>
        <end position="22"/>
    </location>
</feature>
<feature type="non-terminal residue" evidence="2">
    <location>
        <position position="69"/>
    </location>
</feature>
<evidence type="ECO:0000313" key="2">
    <source>
        <dbReference type="EMBL" id="MFC1423399.1"/>
    </source>
</evidence>
<feature type="region of interest" description="Disordered" evidence="1">
    <location>
        <begin position="34"/>
        <end position="69"/>
    </location>
</feature>
<accession>A0ABV6WBL1</accession>
<proteinExistence type="predicted"/>
<evidence type="ECO:0000313" key="3">
    <source>
        <dbReference type="Proteomes" id="UP001592529"/>
    </source>
</evidence>
<feature type="compositionally biased region" description="Low complexity" evidence="1">
    <location>
        <begin position="34"/>
        <end position="49"/>
    </location>
</feature>
<dbReference type="Proteomes" id="UP001592529">
    <property type="component" value="Unassembled WGS sequence"/>
</dbReference>
<gene>
    <name evidence="2" type="ORF">ACEZCY_09375</name>
</gene>
<protein>
    <submittedName>
        <fullName evidence="2">Uncharacterized protein</fullName>
    </submittedName>
</protein>
<organism evidence="2 3">
    <name type="scientific">Streptacidiphilus alkalitolerans</name>
    <dbReference type="NCBI Taxonomy" id="3342712"/>
    <lineage>
        <taxon>Bacteria</taxon>
        <taxon>Bacillati</taxon>
        <taxon>Actinomycetota</taxon>
        <taxon>Actinomycetes</taxon>
        <taxon>Kitasatosporales</taxon>
        <taxon>Streptomycetaceae</taxon>
        <taxon>Streptacidiphilus</taxon>
    </lineage>
</organism>
<comment type="caution">
    <text evidence="2">The sequence shown here is derived from an EMBL/GenBank/DDBJ whole genome shotgun (WGS) entry which is preliminary data.</text>
</comment>
<reference evidence="2 3" key="1">
    <citation type="submission" date="2024-09" db="EMBL/GenBank/DDBJ databases">
        <authorList>
            <person name="Lee S.D."/>
        </authorList>
    </citation>
    <scope>NUCLEOTIDE SEQUENCE [LARGE SCALE GENOMIC DNA]</scope>
    <source>
        <strain evidence="2 3">N1-12</strain>
    </source>
</reference>
<sequence length="69" mass="6718">MARPGPVLVRPRPGSGAGPRRVVVRPGPVLVRTDPAVVRPRPGGVVRAGPAGGAGPGAGRAHTAPPPGP</sequence>
<dbReference type="EMBL" id="JBHFAA010000003">
    <property type="protein sequence ID" value="MFC1423399.1"/>
    <property type="molecule type" value="Genomic_DNA"/>
</dbReference>
<evidence type="ECO:0000256" key="1">
    <source>
        <dbReference type="SAM" id="MobiDB-lite"/>
    </source>
</evidence>